<keyword evidence="10" id="KW-1185">Reference proteome</keyword>
<reference evidence="9 10" key="1">
    <citation type="submission" date="2021-03" db="EMBL/GenBank/DDBJ databases">
        <title>Genomic Encyclopedia of Type Strains, Phase IV (KMG-IV): sequencing the most valuable type-strain genomes for metagenomic binning, comparative biology and taxonomic classification.</title>
        <authorList>
            <person name="Goeker M."/>
        </authorList>
    </citation>
    <scope>NUCLEOTIDE SEQUENCE [LARGE SCALE GENOMIC DNA]</scope>
    <source>
        <strain evidence="9 10">DSM 26048</strain>
    </source>
</reference>
<keyword evidence="4" id="KW-0238">DNA-binding</keyword>
<accession>A0ABS4IWG9</accession>
<feature type="compositionally biased region" description="Polar residues" evidence="6">
    <location>
        <begin position="186"/>
        <end position="199"/>
    </location>
</feature>
<feature type="domain" description="RNA polymerase sigma factor 70 region 4 type 2" evidence="8">
    <location>
        <begin position="121"/>
        <end position="167"/>
    </location>
</feature>
<name>A0ABS4IWG9_9BACL</name>
<dbReference type="PANTHER" id="PTHR43133">
    <property type="entry name" value="RNA POLYMERASE ECF-TYPE SIGMA FACTO"/>
    <property type="match status" value="1"/>
</dbReference>
<dbReference type="PANTHER" id="PTHR43133:SF8">
    <property type="entry name" value="RNA POLYMERASE SIGMA FACTOR HI_1459-RELATED"/>
    <property type="match status" value="1"/>
</dbReference>
<evidence type="ECO:0000256" key="5">
    <source>
        <dbReference type="ARBA" id="ARBA00023163"/>
    </source>
</evidence>
<feature type="compositionally biased region" description="Basic and acidic residues" evidence="6">
    <location>
        <begin position="171"/>
        <end position="184"/>
    </location>
</feature>
<keyword evidence="2" id="KW-0805">Transcription regulation</keyword>
<proteinExistence type="inferred from homology"/>
<dbReference type="SUPFAM" id="SSF88659">
    <property type="entry name" value="Sigma3 and sigma4 domains of RNA polymerase sigma factors"/>
    <property type="match status" value="1"/>
</dbReference>
<evidence type="ECO:0000256" key="3">
    <source>
        <dbReference type="ARBA" id="ARBA00023082"/>
    </source>
</evidence>
<evidence type="ECO:0000259" key="7">
    <source>
        <dbReference type="Pfam" id="PF04542"/>
    </source>
</evidence>
<evidence type="ECO:0000313" key="10">
    <source>
        <dbReference type="Proteomes" id="UP001519287"/>
    </source>
</evidence>
<dbReference type="NCBIfam" id="TIGR02937">
    <property type="entry name" value="sigma70-ECF"/>
    <property type="match status" value="1"/>
</dbReference>
<dbReference type="CDD" id="cd06171">
    <property type="entry name" value="Sigma70_r4"/>
    <property type="match status" value="1"/>
</dbReference>
<dbReference type="InterPro" id="IPR013324">
    <property type="entry name" value="RNA_pol_sigma_r3/r4-like"/>
</dbReference>
<evidence type="ECO:0000259" key="8">
    <source>
        <dbReference type="Pfam" id="PF08281"/>
    </source>
</evidence>
<dbReference type="InterPro" id="IPR036388">
    <property type="entry name" value="WH-like_DNA-bd_sf"/>
</dbReference>
<dbReference type="Gene3D" id="1.10.1740.10">
    <property type="match status" value="1"/>
</dbReference>
<keyword evidence="3" id="KW-0731">Sigma factor</keyword>
<dbReference type="Pfam" id="PF04542">
    <property type="entry name" value="Sigma70_r2"/>
    <property type="match status" value="1"/>
</dbReference>
<evidence type="ECO:0000256" key="2">
    <source>
        <dbReference type="ARBA" id="ARBA00023015"/>
    </source>
</evidence>
<dbReference type="Proteomes" id="UP001519287">
    <property type="component" value="Unassembled WGS sequence"/>
</dbReference>
<dbReference type="SUPFAM" id="SSF88946">
    <property type="entry name" value="Sigma2 domain of RNA polymerase sigma factors"/>
    <property type="match status" value="1"/>
</dbReference>
<dbReference type="InterPro" id="IPR013249">
    <property type="entry name" value="RNA_pol_sigma70_r4_t2"/>
</dbReference>
<sequence>MDIQEIMEKVRQGDSNAYEMVIRMYQQRIFTFCYYMLGNQQEAEDAVQDIFLKAYKHLSSYRHEHSFYAWLHRIAHNHCNNLLKRKRKWRLLLPMFRPVIQEKSAEQIFSEQMSTEIVDWLKDLSAVEKQILLLRVLEDLSFDEIAQALEAKPAAVRKRFERIKKKLQQTKRRDDIHHEQRYELRQGSQATEANGSARN</sequence>
<dbReference type="RefSeq" id="WP_209971612.1">
    <property type="nucleotide sequence ID" value="NZ_JAGGLB010000006.1"/>
</dbReference>
<dbReference type="Gene3D" id="1.10.10.10">
    <property type="entry name" value="Winged helix-like DNA-binding domain superfamily/Winged helix DNA-binding domain"/>
    <property type="match status" value="1"/>
</dbReference>
<dbReference type="InterPro" id="IPR007627">
    <property type="entry name" value="RNA_pol_sigma70_r2"/>
</dbReference>
<dbReference type="InterPro" id="IPR039425">
    <property type="entry name" value="RNA_pol_sigma-70-like"/>
</dbReference>
<evidence type="ECO:0000256" key="1">
    <source>
        <dbReference type="ARBA" id="ARBA00010641"/>
    </source>
</evidence>
<dbReference type="EMBL" id="JAGGLB010000006">
    <property type="protein sequence ID" value="MBP1990869.1"/>
    <property type="molecule type" value="Genomic_DNA"/>
</dbReference>
<dbReference type="Pfam" id="PF08281">
    <property type="entry name" value="Sigma70_r4_2"/>
    <property type="match status" value="1"/>
</dbReference>
<evidence type="ECO:0000256" key="6">
    <source>
        <dbReference type="SAM" id="MobiDB-lite"/>
    </source>
</evidence>
<keyword evidence="5" id="KW-0804">Transcription</keyword>
<dbReference type="InterPro" id="IPR013325">
    <property type="entry name" value="RNA_pol_sigma_r2"/>
</dbReference>
<gene>
    <name evidence="9" type="ORF">J2Z66_002475</name>
</gene>
<evidence type="ECO:0000256" key="4">
    <source>
        <dbReference type="ARBA" id="ARBA00023125"/>
    </source>
</evidence>
<protein>
    <submittedName>
        <fullName evidence="9">RNA polymerase sigma-70 factor (ECF subfamily)</fullName>
    </submittedName>
</protein>
<comment type="caution">
    <text evidence="9">The sequence shown here is derived from an EMBL/GenBank/DDBJ whole genome shotgun (WGS) entry which is preliminary data.</text>
</comment>
<dbReference type="InterPro" id="IPR014284">
    <property type="entry name" value="RNA_pol_sigma-70_dom"/>
</dbReference>
<evidence type="ECO:0000313" key="9">
    <source>
        <dbReference type="EMBL" id="MBP1990869.1"/>
    </source>
</evidence>
<organism evidence="9 10">
    <name type="scientific">Paenibacillus eucommiae</name>
    <dbReference type="NCBI Taxonomy" id="1355755"/>
    <lineage>
        <taxon>Bacteria</taxon>
        <taxon>Bacillati</taxon>
        <taxon>Bacillota</taxon>
        <taxon>Bacilli</taxon>
        <taxon>Bacillales</taxon>
        <taxon>Paenibacillaceae</taxon>
        <taxon>Paenibacillus</taxon>
    </lineage>
</organism>
<feature type="domain" description="RNA polymerase sigma-70 region 2" evidence="7">
    <location>
        <begin position="22"/>
        <end position="87"/>
    </location>
</feature>
<feature type="region of interest" description="Disordered" evidence="6">
    <location>
        <begin position="169"/>
        <end position="199"/>
    </location>
</feature>
<comment type="similarity">
    <text evidence="1">Belongs to the sigma-70 factor family. ECF subfamily.</text>
</comment>